<dbReference type="GO" id="GO:0046872">
    <property type="term" value="F:metal ion binding"/>
    <property type="evidence" value="ECO:0007669"/>
    <property type="project" value="UniProtKB-KW"/>
</dbReference>
<gene>
    <name evidence="6" type="ORF">SOO65_12890</name>
</gene>
<dbReference type="GO" id="GO:0016788">
    <property type="term" value="F:hydrolase activity, acting on ester bonds"/>
    <property type="evidence" value="ECO:0007669"/>
    <property type="project" value="InterPro"/>
</dbReference>
<organism evidence="6 7">
    <name type="scientific">Peredibacter starrii</name>
    <dbReference type="NCBI Taxonomy" id="28202"/>
    <lineage>
        <taxon>Bacteria</taxon>
        <taxon>Pseudomonadati</taxon>
        <taxon>Bdellovibrionota</taxon>
        <taxon>Bacteriovoracia</taxon>
        <taxon>Bacteriovoracales</taxon>
        <taxon>Bacteriovoracaceae</taxon>
        <taxon>Peredibacter</taxon>
    </lineage>
</organism>
<evidence type="ECO:0000259" key="5">
    <source>
        <dbReference type="Pfam" id="PF24827"/>
    </source>
</evidence>
<evidence type="ECO:0000256" key="1">
    <source>
        <dbReference type="ARBA" id="ARBA00001947"/>
    </source>
</evidence>
<dbReference type="EMBL" id="CP139487">
    <property type="protein sequence ID" value="WPU63586.1"/>
    <property type="molecule type" value="Genomic_DNA"/>
</dbReference>
<protein>
    <submittedName>
        <fullName evidence="6">Succinylglutamate desuccinylase/aspartoacylase family protein</fullName>
    </submittedName>
</protein>
<reference evidence="6 7" key="1">
    <citation type="submission" date="2023-11" db="EMBL/GenBank/DDBJ databases">
        <title>Peredibacter starrii A3.12.</title>
        <authorList>
            <person name="Mitchell R.J."/>
        </authorList>
    </citation>
    <scope>NUCLEOTIDE SEQUENCE [LARGE SCALE GENOMIC DNA]</scope>
    <source>
        <strain evidence="6 7">A3.12</strain>
    </source>
</reference>
<dbReference type="InterPro" id="IPR050178">
    <property type="entry name" value="AspA/AstE_fam"/>
</dbReference>
<dbReference type="KEGG" id="psti:SOO65_12890"/>
<comment type="cofactor">
    <cofactor evidence="1">
        <name>Zn(2+)</name>
        <dbReference type="ChEBI" id="CHEBI:29105"/>
    </cofactor>
</comment>
<proteinExistence type="predicted"/>
<evidence type="ECO:0000313" key="7">
    <source>
        <dbReference type="Proteomes" id="UP001324634"/>
    </source>
</evidence>
<evidence type="ECO:0000256" key="2">
    <source>
        <dbReference type="ARBA" id="ARBA00022723"/>
    </source>
</evidence>
<evidence type="ECO:0000256" key="4">
    <source>
        <dbReference type="ARBA" id="ARBA00022833"/>
    </source>
</evidence>
<dbReference type="InterPro" id="IPR055438">
    <property type="entry name" value="AstE_AspA_cat"/>
</dbReference>
<evidence type="ECO:0000256" key="3">
    <source>
        <dbReference type="ARBA" id="ARBA00022801"/>
    </source>
</evidence>
<dbReference type="AlphaFoldDB" id="A0AAX4HK56"/>
<dbReference type="GO" id="GO:0005829">
    <property type="term" value="C:cytosol"/>
    <property type="evidence" value="ECO:0007669"/>
    <property type="project" value="TreeGrafter"/>
</dbReference>
<dbReference type="PANTHER" id="PTHR15162:SF7">
    <property type="entry name" value="SUCCINYLGLUTAMATE DESUCCINYLASE"/>
    <property type="match status" value="1"/>
</dbReference>
<accession>A0AAX4HK56</accession>
<keyword evidence="3" id="KW-0378">Hydrolase</keyword>
<sequence>MQEKELRQQKVQKLKNLCLKAHFQELAPNVYELKGPYSKTLTICTLIHGNEIGGIEVFFNLLQEIESKKLNIKSNLRLILGNVEAFYEDKRFLETDMNRSFDLAEVKTNEEKRAKELESFLNSSDVLIDIHQTIGATETPFFIFEYEDRSYNLARYLNQSMPIVTHNKKRNFKGKTSTAYMVSKGLMGVTIETGQKGIIDSQIGLGLEISRKAIETDFTKPIEEFPVSNTFTFHQIIQNPNGNLELTRKMINFDKVLKNEVLAKNDHSEVTSDVNGSILFPKYGDYAKKSVELALILRPVESREEITG</sequence>
<evidence type="ECO:0000313" key="6">
    <source>
        <dbReference type="EMBL" id="WPU63586.1"/>
    </source>
</evidence>
<dbReference type="PANTHER" id="PTHR15162">
    <property type="entry name" value="ASPARTOACYLASE"/>
    <property type="match status" value="1"/>
</dbReference>
<keyword evidence="4" id="KW-0862">Zinc</keyword>
<feature type="domain" description="Succinylglutamate desuccinylase/Aspartoacylase catalytic" evidence="5">
    <location>
        <begin position="39"/>
        <end position="202"/>
    </location>
</feature>
<dbReference type="Gene3D" id="3.40.630.10">
    <property type="entry name" value="Zn peptidases"/>
    <property type="match status" value="1"/>
</dbReference>
<keyword evidence="7" id="KW-1185">Reference proteome</keyword>
<dbReference type="SUPFAM" id="SSF53187">
    <property type="entry name" value="Zn-dependent exopeptidases"/>
    <property type="match status" value="1"/>
</dbReference>
<dbReference type="RefSeq" id="WP_321390557.1">
    <property type="nucleotide sequence ID" value="NZ_CP139487.1"/>
</dbReference>
<dbReference type="Proteomes" id="UP001324634">
    <property type="component" value="Chromosome"/>
</dbReference>
<dbReference type="Pfam" id="PF24827">
    <property type="entry name" value="AstE_AspA_cat"/>
    <property type="match status" value="1"/>
</dbReference>
<keyword evidence="2" id="KW-0479">Metal-binding</keyword>
<name>A0AAX4HK56_9BACT</name>